<evidence type="ECO:0000313" key="1">
    <source>
        <dbReference type="EMBL" id="KAL2846944.1"/>
    </source>
</evidence>
<evidence type="ECO:0000313" key="2">
    <source>
        <dbReference type="Proteomes" id="UP001610446"/>
    </source>
</evidence>
<reference evidence="1 2" key="1">
    <citation type="submission" date="2024-07" db="EMBL/GenBank/DDBJ databases">
        <title>Section-level genome sequencing and comparative genomics of Aspergillus sections Usti and Cavernicolus.</title>
        <authorList>
            <consortium name="Lawrence Berkeley National Laboratory"/>
            <person name="Nybo J.L."/>
            <person name="Vesth T.C."/>
            <person name="Theobald S."/>
            <person name="Frisvad J.C."/>
            <person name="Larsen T.O."/>
            <person name="Kjaerboelling I."/>
            <person name="Rothschild-Mancinelli K."/>
            <person name="Lyhne E.K."/>
            <person name="Kogle M.E."/>
            <person name="Barry K."/>
            <person name="Clum A."/>
            <person name="Na H."/>
            <person name="Ledsgaard L."/>
            <person name="Lin J."/>
            <person name="Lipzen A."/>
            <person name="Kuo A."/>
            <person name="Riley R."/>
            <person name="Mondo S."/>
            <person name="Labutti K."/>
            <person name="Haridas S."/>
            <person name="Pangalinan J."/>
            <person name="Salamov A.A."/>
            <person name="Simmons B.A."/>
            <person name="Magnuson J.K."/>
            <person name="Chen J."/>
            <person name="Drula E."/>
            <person name="Henrissat B."/>
            <person name="Wiebenga A."/>
            <person name="Lubbers R.J."/>
            <person name="Gomes A.C."/>
            <person name="Makela M.R."/>
            <person name="Stajich J."/>
            <person name="Grigoriev I.V."/>
            <person name="Mortensen U.H."/>
            <person name="De Vries R.P."/>
            <person name="Baker S.E."/>
            <person name="Andersen M.R."/>
        </authorList>
    </citation>
    <scope>NUCLEOTIDE SEQUENCE [LARGE SCALE GENOMIC DNA]</scope>
    <source>
        <strain evidence="1 2">CBS 123904</strain>
    </source>
</reference>
<gene>
    <name evidence="1" type="ORF">BJY01DRAFT_212893</name>
</gene>
<proteinExistence type="predicted"/>
<evidence type="ECO:0008006" key="3">
    <source>
        <dbReference type="Google" id="ProtNLM"/>
    </source>
</evidence>
<dbReference type="EMBL" id="JBFXLU010000059">
    <property type="protein sequence ID" value="KAL2846944.1"/>
    <property type="molecule type" value="Genomic_DNA"/>
</dbReference>
<sequence>MGSTKRPIIFVGHSLGGAIIEAALIDPKAGNILNSTEAIVFFENPLRGSYKPSWQTTLENFGQGDFENLDTFRAMFVRIAPLFHITTILENTPVASSLESADSEYHTAEHIIGLEADLKSICQFRETDPNWLVILGQLNTIAKEIGILEERNSPTISSGTSFTYEPEDKLSKARALLQKVHYVPYWRL</sequence>
<dbReference type="InterPro" id="IPR029058">
    <property type="entry name" value="AB_hydrolase_fold"/>
</dbReference>
<name>A0ABR4K5A9_9EURO</name>
<dbReference type="Proteomes" id="UP001610446">
    <property type="component" value="Unassembled WGS sequence"/>
</dbReference>
<dbReference type="SUPFAM" id="SSF53474">
    <property type="entry name" value="alpha/beta-Hydrolases"/>
    <property type="match status" value="1"/>
</dbReference>
<accession>A0ABR4K5A9</accession>
<keyword evidence="2" id="KW-1185">Reference proteome</keyword>
<protein>
    <recommendedName>
        <fullName evidence="3">AB hydrolase-1 domain-containing protein</fullName>
    </recommendedName>
</protein>
<organism evidence="1 2">
    <name type="scientific">Aspergillus pseudoustus</name>
    <dbReference type="NCBI Taxonomy" id="1810923"/>
    <lineage>
        <taxon>Eukaryota</taxon>
        <taxon>Fungi</taxon>
        <taxon>Dikarya</taxon>
        <taxon>Ascomycota</taxon>
        <taxon>Pezizomycotina</taxon>
        <taxon>Eurotiomycetes</taxon>
        <taxon>Eurotiomycetidae</taxon>
        <taxon>Eurotiales</taxon>
        <taxon>Aspergillaceae</taxon>
        <taxon>Aspergillus</taxon>
        <taxon>Aspergillus subgen. Nidulantes</taxon>
    </lineage>
</organism>
<comment type="caution">
    <text evidence="1">The sequence shown here is derived from an EMBL/GenBank/DDBJ whole genome shotgun (WGS) entry which is preliminary data.</text>
</comment>